<dbReference type="InterPro" id="IPR012337">
    <property type="entry name" value="RNaseH-like_sf"/>
</dbReference>
<comment type="similarity">
    <text evidence="2">Belongs to the REXO1/REXO3 family.</text>
</comment>
<proteinExistence type="inferred from homology"/>
<dbReference type="PANTHER" id="PTHR12801">
    <property type="entry name" value="RNA EXONUCLEASE REXO1 / RECO3 FAMILY MEMBER-RELATED"/>
    <property type="match status" value="1"/>
</dbReference>
<reference evidence="8" key="2">
    <citation type="submission" date="2020-11" db="EMBL/GenBank/DDBJ databases">
        <authorList>
            <person name="McCartney M.A."/>
            <person name="Auch B."/>
            <person name="Kono T."/>
            <person name="Mallez S."/>
            <person name="Becker A."/>
            <person name="Gohl D.M."/>
            <person name="Silverstein K.A.T."/>
            <person name="Koren S."/>
            <person name="Bechman K.B."/>
            <person name="Herman A."/>
            <person name="Abrahante J.E."/>
            <person name="Garbe J."/>
        </authorList>
    </citation>
    <scope>NUCLEOTIDE SEQUENCE</scope>
    <source>
        <strain evidence="8">Duluth1</strain>
        <tissue evidence="8">Whole animal</tissue>
    </source>
</reference>
<name>A0A9D4CVU1_DREPO</name>
<dbReference type="FunFam" id="3.30.420.10:FF:000031">
    <property type="entry name" value="RNA exonuclease 1"/>
    <property type="match status" value="1"/>
</dbReference>
<dbReference type="SUPFAM" id="SSF53098">
    <property type="entry name" value="Ribonuclease H-like"/>
    <property type="match status" value="1"/>
</dbReference>
<keyword evidence="5" id="KW-0269">Exonuclease</keyword>
<evidence type="ECO:0000256" key="5">
    <source>
        <dbReference type="ARBA" id="ARBA00022839"/>
    </source>
</evidence>
<dbReference type="GO" id="GO:0005634">
    <property type="term" value="C:nucleus"/>
    <property type="evidence" value="ECO:0007669"/>
    <property type="project" value="UniProtKB-SubCell"/>
</dbReference>
<dbReference type="GO" id="GO:0004527">
    <property type="term" value="F:exonuclease activity"/>
    <property type="evidence" value="ECO:0007669"/>
    <property type="project" value="UniProtKB-KW"/>
</dbReference>
<gene>
    <name evidence="8" type="ORF">DPMN_039895</name>
</gene>
<dbReference type="Proteomes" id="UP000828390">
    <property type="component" value="Unassembled WGS sequence"/>
</dbReference>
<dbReference type="PANTHER" id="PTHR12801:SF115">
    <property type="entry name" value="FI18136P1-RELATED"/>
    <property type="match status" value="1"/>
</dbReference>
<dbReference type="InterPro" id="IPR034922">
    <property type="entry name" value="REX1-like_exo"/>
</dbReference>
<evidence type="ECO:0000256" key="4">
    <source>
        <dbReference type="ARBA" id="ARBA00022801"/>
    </source>
</evidence>
<evidence type="ECO:0000313" key="9">
    <source>
        <dbReference type="Proteomes" id="UP000828390"/>
    </source>
</evidence>
<dbReference type="InterPro" id="IPR013520">
    <property type="entry name" value="Ribonucl_H"/>
</dbReference>
<accession>A0A9D4CVU1</accession>
<protein>
    <recommendedName>
        <fullName evidence="7">Exonuclease domain-containing protein</fullName>
    </recommendedName>
</protein>
<keyword evidence="4" id="KW-0378">Hydrolase</keyword>
<dbReference type="InterPro" id="IPR047021">
    <property type="entry name" value="REXO1/3/4-like"/>
</dbReference>
<dbReference type="EMBL" id="JAIWYP010000011">
    <property type="protein sequence ID" value="KAH3733467.1"/>
    <property type="molecule type" value="Genomic_DNA"/>
</dbReference>
<evidence type="ECO:0000256" key="1">
    <source>
        <dbReference type="ARBA" id="ARBA00004123"/>
    </source>
</evidence>
<keyword evidence="3" id="KW-0540">Nuclease</keyword>
<evidence type="ECO:0000256" key="2">
    <source>
        <dbReference type="ARBA" id="ARBA00006357"/>
    </source>
</evidence>
<comment type="subcellular location">
    <subcellularLocation>
        <location evidence="1">Nucleus</location>
    </subcellularLocation>
</comment>
<keyword evidence="9" id="KW-1185">Reference proteome</keyword>
<dbReference type="GO" id="GO:0010629">
    <property type="term" value="P:negative regulation of gene expression"/>
    <property type="evidence" value="ECO:0007669"/>
    <property type="project" value="UniProtKB-ARBA"/>
</dbReference>
<organism evidence="8 9">
    <name type="scientific">Dreissena polymorpha</name>
    <name type="common">Zebra mussel</name>
    <name type="synonym">Mytilus polymorpha</name>
    <dbReference type="NCBI Taxonomy" id="45954"/>
    <lineage>
        <taxon>Eukaryota</taxon>
        <taxon>Metazoa</taxon>
        <taxon>Spiralia</taxon>
        <taxon>Lophotrochozoa</taxon>
        <taxon>Mollusca</taxon>
        <taxon>Bivalvia</taxon>
        <taxon>Autobranchia</taxon>
        <taxon>Heteroconchia</taxon>
        <taxon>Euheterodonta</taxon>
        <taxon>Imparidentia</taxon>
        <taxon>Neoheterodontei</taxon>
        <taxon>Myida</taxon>
        <taxon>Dreissenoidea</taxon>
        <taxon>Dreissenidae</taxon>
        <taxon>Dreissena</taxon>
    </lineage>
</organism>
<comment type="caution">
    <text evidence="8">The sequence shown here is derived from an EMBL/GenBank/DDBJ whole genome shotgun (WGS) entry which is preliminary data.</text>
</comment>
<dbReference type="GO" id="GO:0003676">
    <property type="term" value="F:nucleic acid binding"/>
    <property type="evidence" value="ECO:0007669"/>
    <property type="project" value="InterPro"/>
</dbReference>
<reference evidence="8" key="1">
    <citation type="journal article" date="2019" name="bioRxiv">
        <title>The Genome of the Zebra Mussel, Dreissena polymorpha: A Resource for Invasive Species Research.</title>
        <authorList>
            <person name="McCartney M.A."/>
            <person name="Auch B."/>
            <person name="Kono T."/>
            <person name="Mallez S."/>
            <person name="Zhang Y."/>
            <person name="Obille A."/>
            <person name="Becker A."/>
            <person name="Abrahante J.E."/>
            <person name="Garbe J."/>
            <person name="Badalamenti J.P."/>
            <person name="Herman A."/>
            <person name="Mangelson H."/>
            <person name="Liachko I."/>
            <person name="Sullivan S."/>
            <person name="Sone E.D."/>
            <person name="Koren S."/>
            <person name="Silverstein K.A.T."/>
            <person name="Beckman K.B."/>
            <person name="Gohl D.M."/>
        </authorList>
    </citation>
    <scope>NUCLEOTIDE SEQUENCE</scope>
    <source>
        <strain evidence="8">Duluth1</strain>
        <tissue evidence="8">Whole animal</tissue>
    </source>
</reference>
<evidence type="ECO:0000313" key="8">
    <source>
        <dbReference type="EMBL" id="KAH3733467.1"/>
    </source>
</evidence>
<evidence type="ECO:0000256" key="3">
    <source>
        <dbReference type="ARBA" id="ARBA00022722"/>
    </source>
</evidence>
<dbReference type="Gene3D" id="3.30.420.10">
    <property type="entry name" value="Ribonuclease H-like superfamily/Ribonuclease H"/>
    <property type="match status" value="1"/>
</dbReference>
<dbReference type="SMART" id="SM00479">
    <property type="entry name" value="EXOIII"/>
    <property type="match status" value="1"/>
</dbReference>
<evidence type="ECO:0000259" key="7">
    <source>
        <dbReference type="SMART" id="SM00479"/>
    </source>
</evidence>
<feature type="domain" description="Exonuclease" evidence="7">
    <location>
        <begin position="28"/>
        <end position="186"/>
    </location>
</feature>
<sequence>MCIKEICILDTDGFKVTSQLKTPHDGNYGVLLDTESVHTTKGIEVCKVTVLDDNCRVVYDQFCLPTNEIVDYNTIFSGIRTEDLNVVTKTFEDVRNDLLELFNRDTILVGHSLFNDLNLLKIVHSNVIDAAVLYPHPGGLSLKRSLKYIALTELTTSIQSGGGHDSKEDAEVTMKMLPRKLKYHTWSCVRNLRDNILLRSKLKAANNWTVVPINEKKGYTYMH</sequence>
<evidence type="ECO:0000256" key="6">
    <source>
        <dbReference type="ARBA" id="ARBA00023242"/>
    </source>
</evidence>
<dbReference type="CDD" id="cd06145">
    <property type="entry name" value="REX1_like"/>
    <property type="match status" value="1"/>
</dbReference>
<dbReference type="Pfam" id="PF00929">
    <property type="entry name" value="RNase_T"/>
    <property type="match status" value="1"/>
</dbReference>
<keyword evidence="6" id="KW-0539">Nucleus</keyword>
<dbReference type="InterPro" id="IPR036397">
    <property type="entry name" value="RNaseH_sf"/>
</dbReference>
<dbReference type="AlphaFoldDB" id="A0A9D4CVU1"/>